<gene>
    <name evidence="3" type="ORF">ATO8_07076</name>
</gene>
<dbReference type="AlphaFoldDB" id="W4HLW7"/>
<keyword evidence="1" id="KW-1133">Transmembrane helix</keyword>
<evidence type="ECO:0000256" key="1">
    <source>
        <dbReference type="SAM" id="Phobius"/>
    </source>
</evidence>
<organism evidence="3 4">
    <name type="scientific">Roseivivax marinus</name>
    <dbReference type="NCBI Taxonomy" id="1379903"/>
    <lineage>
        <taxon>Bacteria</taxon>
        <taxon>Pseudomonadati</taxon>
        <taxon>Pseudomonadota</taxon>
        <taxon>Alphaproteobacteria</taxon>
        <taxon>Rhodobacterales</taxon>
        <taxon>Roseobacteraceae</taxon>
        <taxon>Roseivivax</taxon>
    </lineage>
</organism>
<feature type="domain" description="DUF1468" evidence="2">
    <location>
        <begin position="13"/>
        <end position="145"/>
    </location>
</feature>
<sequence>MKHHLTRPHPDLIAGVVVILASVLLMLRAGTMPAMTALLPFAMLGALIVLSLVMIVRALMRDADPETARPDVFDSRNRFFGVCAAIGLYVAAVALIGFYTSTVIMIPAVSWAFGFRKPVPLALATAIFVGGIALIFHVLMGQDLPAEFFAR</sequence>
<keyword evidence="1" id="KW-0812">Transmembrane</keyword>
<proteinExistence type="predicted"/>
<feature type="transmembrane region" description="Helical" evidence="1">
    <location>
        <begin position="12"/>
        <end position="31"/>
    </location>
</feature>
<dbReference type="Pfam" id="PF07331">
    <property type="entry name" value="TctB"/>
    <property type="match status" value="1"/>
</dbReference>
<reference evidence="3 4" key="1">
    <citation type="journal article" date="2014" name="Antonie Van Leeuwenhoek">
        <title>Roseivivax atlanticus sp. nov., isolated from surface seawater of the Atlantic Ocean.</title>
        <authorList>
            <person name="Li G."/>
            <person name="Lai Q."/>
            <person name="Liu X."/>
            <person name="Sun F."/>
            <person name="Shao Z."/>
        </authorList>
    </citation>
    <scope>NUCLEOTIDE SEQUENCE [LARGE SCALE GENOMIC DNA]</scope>
    <source>
        <strain evidence="3 4">22II-s10s</strain>
    </source>
</reference>
<dbReference type="EMBL" id="AQQW01000003">
    <property type="protein sequence ID" value="ETW13772.1"/>
    <property type="molecule type" value="Genomic_DNA"/>
</dbReference>
<dbReference type="STRING" id="1379903.ATO8_07076"/>
<feature type="transmembrane region" description="Helical" evidence="1">
    <location>
        <begin position="79"/>
        <end position="99"/>
    </location>
</feature>
<dbReference type="RefSeq" id="WP_043843200.1">
    <property type="nucleotide sequence ID" value="NZ_AQQW01000003.1"/>
</dbReference>
<evidence type="ECO:0000313" key="4">
    <source>
        <dbReference type="Proteomes" id="UP000019063"/>
    </source>
</evidence>
<keyword evidence="1" id="KW-0472">Membrane</keyword>
<comment type="caution">
    <text evidence="3">The sequence shown here is derived from an EMBL/GenBank/DDBJ whole genome shotgun (WGS) entry which is preliminary data.</text>
</comment>
<keyword evidence="4" id="KW-1185">Reference proteome</keyword>
<feature type="transmembrane region" description="Helical" evidence="1">
    <location>
        <begin position="119"/>
        <end position="139"/>
    </location>
</feature>
<accession>W4HLW7</accession>
<evidence type="ECO:0000259" key="2">
    <source>
        <dbReference type="Pfam" id="PF07331"/>
    </source>
</evidence>
<name>W4HLW7_9RHOB</name>
<evidence type="ECO:0000313" key="3">
    <source>
        <dbReference type="EMBL" id="ETW13772.1"/>
    </source>
</evidence>
<dbReference type="InterPro" id="IPR009936">
    <property type="entry name" value="DUF1468"/>
</dbReference>
<dbReference type="eggNOG" id="ENOG502ZC19">
    <property type="taxonomic scope" value="Bacteria"/>
</dbReference>
<protein>
    <recommendedName>
        <fullName evidence="2">DUF1468 domain-containing protein</fullName>
    </recommendedName>
</protein>
<feature type="transmembrane region" description="Helical" evidence="1">
    <location>
        <begin position="37"/>
        <end position="59"/>
    </location>
</feature>
<dbReference type="Proteomes" id="UP000019063">
    <property type="component" value="Unassembled WGS sequence"/>
</dbReference>